<dbReference type="AlphaFoldDB" id="X0TPJ0"/>
<proteinExistence type="predicted"/>
<comment type="caution">
    <text evidence="1">The sequence shown here is derived from an EMBL/GenBank/DDBJ whole genome shotgun (WGS) entry which is preliminary data.</text>
</comment>
<protein>
    <submittedName>
        <fullName evidence="1">Uncharacterized protein</fullName>
    </submittedName>
</protein>
<accession>X0TPJ0</accession>
<reference evidence="1" key="1">
    <citation type="journal article" date="2014" name="Front. Microbiol.">
        <title>High frequency of phylogenetically diverse reductive dehalogenase-homologous genes in deep subseafloor sedimentary metagenomes.</title>
        <authorList>
            <person name="Kawai M."/>
            <person name="Futagami T."/>
            <person name="Toyoda A."/>
            <person name="Takaki Y."/>
            <person name="Nishi S."/>
            <person name="Hori S."/>
            <person name="Arai W."/>
            <person name="Tsubouchi T."/>
            <person name="Morono Y."/>
            <person name="Uchiyama I."/>
            <person name="Ito T."/>
            <person name="Fujiyama A."/>
            <person name="Inagaki F."/>
            <person name="Takami H."/>
        </authorList>
    </citation>
    <scope>NUCLEOTIDE SEQUENCE</scope>
    <source>
        <strain evidence="1">Expedition CK06-06</strain>
    </source>
</reference>
<name>X0TPJ0_9ZZZZ</name>
<evidence type="ECO:0000313" key="1">
    <source>
        <dbReference type="EMBL" id="GAF89171.1"/>
    </source>
</evidence>
<sequence length="41" mass="4823">MKKLIDFDNDKEIQDYANKNNNGNFNEAVRELTKKGLNHDK</sequence>
<dbReference type="EMBL" id="BARS01010051">
    <property type="protein sequence ID" value="GAF89171.1"/>
    <property type="molecule type" value="Genomic_DNA"/>
</dbReference>
<gene>
    <name evidence="1" type="ORF">S01H1_18744</name>
</gene>
<organism evidence="1">
    <name type="scientific">marine sediment metagenome</name>
    <dbReference type="NCBI Taxonomy" id="412755"/>
    <lineage>
        <taxon>unclassified sequences</taxon>
        <taxon>metagenomes</taxon>
        <taxon>ecological metagenomes</taxon>
    </lineage>
</organism>